<dbReference type="AlphaFoldDB" id="A0AAE0JQJ1"/>
<organism evidence="2 3">
    <name type="scientific">Neurospora tetraspora</name>
    <dbReference type="NCBI Taxonomy" id="94610"/>
    <lineage>
        <taxon>Eukaryota</taxon>
        <taxon>Fungi</taxon>
        <taxon>Dikarya</taxon>
        <taxon>Ascomycota</taxon>
        <taxon>Pezizomycotina</taxon>
        <taxon>Sordariomycetes</taxon>
        <taxon>Sordariomycetidae</taxon>
        <taxon>Sordariales</taxon>
        <taxon>Sordariaceae</taxon>
        <taxon>Neurospora</taxon>
    </lineage>
</organism>
<reference evidence="2" key="2">
    <citation type="submission" date="2023-06" db="EMBL/GenBank/DDBJ databases">
        <authorList>
            <consortium name="Lawrence Berkeley National Laboratory"/>
            <person name="Haridas S."/>
            <person name="Hensen N."/>
            <person name="Bonometti L."/>
            <person name="Westerberg I."/>
            <person name="Brannstrom I.O."/>
            <person name="Guillou S."/>
            <person name="Cros-Aarteil S."/>
            <person name="Calhoun S."/>
            <person name="Kuo A."/>
            <person name="Mondo S."/>
            <person name="Pangilinan J."/>
            <person name="Riley R."/>
            <person name="Labutti K."/>
            <person name="Andreopoulos B."/>
            <person name="Lipzen A."/>
            <person name="Chen C."/>
            <person name="Yanf M."/>
            <person name="Daum C."/>
            <person name="Ng V."/>
            <person name="Clum A."/>
            <person name="Steindorff A."/>
            <person name="Ohm R."/>
            <person name="Martin F."/>
            <person name="Silar P."/>
            <person name="Natvig D."/>
            <person name="Lalanne C."/>
            <person name="Gautier V."/>
            <person name="Ament-Velasquez S.L."/>
            <person name="Kruys A."/>
            <person name="Hutchinson M.I."/>
            <person name="Powell A.J."/>
            <person name="Barry K."/>
            <person name="Miller A.N."/>
            <person name="Grigoriev I.V."/>
            <person name="Debuchy R."/>
            <person name="Gladieux P."/>
            <person name="Thoren M.H."/>
            <person name="Johannesson H."/>
        </authorList>
    </citation>
    <scope>NUCLEOTIDE SEQUENCE</scope>
    <source>
        <strain evidence="2">CBS 560.94</strain>
    </source>
</reference>
<dbReference type="Proteomes" id="UP001278500">
    <property type="component" value="Unassembled WGS sequence"/>
</dbReference>
<dbReference type="GeneID" id="87860864"/>
<comment type="caution">
    <text evidence="2">The sequence shown here is derived from an EMBL/GenBank/DDBJ whole genome shotgun (WGS) entry which is preliminary data.</text>
</comment>
<gene>
    <name evidence="2" type="ORF">B0H65DRAFT_385983</name>
</gene>
<dbReference type="EMBL" id="JAUEPP010000001">
    <property type="protein sequence ID" value="KAK3355194.1"/>
    <property type="molecule type" value="Genomic_DNA"/>
</dbReference>
<dbReference type="RefSeq" id="XP_062686572.1">
    <property type="nucleotide sequence ID" value="XM_062823710.1"/>
</dbReference>
<proteinExistence type="predicted"/>
<name>A0AAE0JQJ1_9PEZI</name>
<protein>
    <submittedName>
        <fullName evidence="2">Uncharacterized protein</fullName>
    </submittedName>
</protein>
<accession>A0AAE0JQJ1</accession>
<feature type="non-terminal residue" evidence="2">
    <location>
        <position position="447"/>
    </location>
</feature>
<evidence type="ECO:0000313" key="2">
    <source>
        <dbReference type="EMBL" id="KAK3355194.1"/>
    </source>
</evidence>
<feature type="compositionally biased region" description="Gly residues" evidence="1">
    <location>
        <begin position="112"/>
        <end position="212"/>
    </location>
</feature>
<keyword evidence="3" id="KW-1185">Reference proteome</keyword>
<evidence type="ECO:0000313" key="3">
    <source>
        <dbReference type="Proteomes" id="UP001278500"/>
    </source>
</evidence>
<feature type="region of interest" description="Disordered" evidence="1">
    <location>
        <begin position="62"/>
        <end position="222"/>
    </location>
</feature>
<sequence length="447" mass="43940">MALNLLPRMPSLSVLAAADNVCRIDLTVLFPDCASIEIGVPAEQPHSVDVQPSTIYVTVTPPTVTVPPRDDHPHGGPGGHPHWPVTATTTCDEEGLVTAMPIPTGRPPFGPGGPGGPGNVGPGSGGPGAGNNGPGNGNNGPGNGGPGGPGNNGPGNSGPGNGGPGNGNNGPGNGGPGNGNNGPGNGGPGGPGNNGPGNGNGGPNGPGSGNGPNPGRPSTTLATITRPALPTSTSTSCPLPPFLSISTTLTDMLDLDLKLYMDLSSLTSGVSSMLESVVPGLGEGLSNLMGANNLPASPSNPPTTQRSRFRTLPCGTSLGSLPGGNTTTVPINDDNTDGPDGNGNGNGNGNNGNNGNGSGSSAIEECIKRCEQDAITTSLELMNLRDCLGVTVDRKTTVDNCLYFVGPKGEKLPILDLGIVVDMTGLLGEDASGAEGVESAVKDGEEV</sequence>
<feature type="region of interest" description="Disordered" evidence="1">
    <location>
        <begin position="316"/>
        <end position="360"/>
    </location>
</feature>
<evidence type="ECO:0000256" key="1">
    <source>
        <dbReference type="SAM" id="MobiDB-lite"/>
    </source>
</evidence>
<feature type="compositionally biased region" description="Polar residues" evidence="1">
    <location>
        <begin position="317"/>
        <end position="330"/>
    </location>
</feature>
<reference evidence="2" key="1">
    <citation type="journal article" date="2023" name="Mol. Phylogenet. Evol.">
        <title>Genome-scale phylogeny and comparative genomics of the fungal order Sordariales.</title>
        <authorList>
            <person name="Hensen N."/>
            <person name="Bonometti L."/>
            <person name="Westerberg I."/>
            <person name="Brannstrom I.O."/>
            <person name="Guillou S."/>
            <person name="Cros-Aarteil S."/>
            <person name="Calhoun S."/>
            <person name="Haridas S."/>
            <person name="Kuo A."/>
            <person name="Mondo S."/>
            <person name="Pangilinan J."/>
            <person name="Riley R."/>
            <person name="LaButti K."/>
            <person name="Andreopoulos B."/>
            <person name="Lipzen A."/>
            <person name="Chen C."/>
            <person name="Yan M."/>
            <person name="Daum C."/>
            <person name="Ng V."/>
            <person name="Clum A."/>
            <person name="Steindorff A."/>
            <person name="Ohm R.A."/>
            <person name="Martin F."/>
            <person name="Silar P."/>
            <person name="Natvig D.O."/>
            <person name="Lalanne C."/>
            <person name="Gautier V."/>
            <person name="Ament-Velasquez S.L."/>
            <person name="Kruys A."/>
            <person name="Hutchinson M.I."/>
            <person name="Powell A.J."/>
            <person name="Barry K."/>
            <person name="Miller A.N."/>
            <person name="Grigoriev I.V."/>
            <person name="Debuchy R."/>
            <person name="Gladieux P."/>
            <person name="Hiltunen Thoren M."/>
            <person name="Johannesson H."/>
        </authorList>
    </citation>
    <scope>NUCLEOTIDE SEQUENCE</scope>
    <source>
        <strain evidence="2">CBS 560.94</strain>
    </source>
</reference>
<feature type="compositionally biased region" description="Gly residues" evidence="1">
    <location>
        <begin position="340"/>
        <end position="358"/>
    </location>
</feature>